<evidence type="ECO:0000256" key="9">
    <source>
        <dbReference type="SAM" id="SignalP"/>
    </source>
</evidence>
<dbReference type="EMBL" id="VLTN01000029">
    <property type="protein sequence ID" value="KAA0151110.1"/>
    <property type="molecule type" value="Genomic_DNA"/>
</dbReference>
<evidence type="ECO:0000313" key="15">
    <source>
        <dbReference type="Proteomes" id="UP000324907"/>
    </source>
</evidence>
<evidence type="ECO:0000259" key="10">
    <source>
        <dbReference type="Pfam" id="PF17801"/>
    </source>
</evidence>
<comment type="catalytic activity">
    <reaction evidence="1 8">
        <text>Hydrolysis of terminal, non-reducing alpha-D-galactose residues in alpha-D-galactosides, including galactose oligosaccharides, galactomannans and galactolipids.</text>
        <dbReference type="EC" id="3.2.1.22"/>
    </reaction>
</comment>
<dbReference type="GO" id="GO:0005975">
    <property type="term" value="P:carbohydrate metabolic process"/>
    <property type="evidence" value="ECO:0007669"/>
    <property type="project" value="InterPro"/>
</dbReference>
<evidence type="ECO:0000313" key="14">
    <source>
        <dbReference type="Proteomes" id="UP000323011"/>
    </source>
</evidence>
<dbReference type="SUPFAM" id="SSF51011">
    <property type="entry name" value="Glycosyl hydrolase domain"/>
    <property type="match status" value="1"/>
</dbReference>
<evidence type="ECO:0000256" key="2">
    <source>
        <dbReference type="ARBA" id="ARBA00009743"/>
    </source>
</evidence>
<feature type="signal peptide" evidence="9">
    <location>
        <begin position="1"/>
        <end position="17"/>
    </location>
</feature>
<dbReference type="PANTHER" id="PTHR11452:SF75">
    <property type="entry name" value="ALPHA-GALACTOSIDASE MEL1"/>
    <property type="match status" value="1"/>
</dbReference>
<reference evidence="14 15" key="1">
    <citation type="submission" date="2019-07" db="EMBL/GenBank/DDBJ databases">
        <title>Genomes of Cafeteria roenbergensis.</title>
        <authorList>
            <person name="Fischer M.G."/>
            <person name="Hackl T."/>
            <person name="Roman M."/>
        </authorList>
    </citation>
    <scope>NUCLEOTIDE SEQUENCE [LARGE SCALE GENOMIC DNA]</scope>
    <source>
        <strain evidence="11 14">BVI</strain>
        <strain evidence="12 16">Cflag</strain>
        <strain evidence="13 15">RCC970-E3</strain>
    </source>
</reference>
<dbReference type="InterPro" id="IPR017853">
    <property type="entry name" value="GH"/>
</dbReference>
<keyword evidence="7 8" id="KW-0326">Glycosidase</keyword>
<dbReference type="SUPFAM" id="SSF51445">
    <property type="entry name" value="(Trans)glycosidases"/>
    <property type="match status" value="1"/>
</dbReference>
<dbReference type="GO" id="GO:0004557">
    <property type="term" value="F:alpha-galactosidase activity"/>
    <property type="evidence" value="ECO:0007669"/>
    <property type="project" value="UniProtKB-EC"/>
</dbReference>
<dbReference type="Gene3D" id="2.60.40.1180">
    <property type="entry name" value="Golgi alpha-mannosidase II"/>
    <property type="match status" value="1"/>
</dbReference>
<dbReference type="EMBL" id="VLTL01000035">
    <property type="protein sequence ID" value="KAA0167258.1"/>
    <property type="molecule type" value="Genomic_DNA"/>
</dbReference>
<dbReference type="Proteomes" id="UP000323011">
    <property type="component" value="Unassembled WGS sequence"/>
</dbReference>
<dbReference type="InterPro" id="IPR013780">
    <property type="entry name" value="Glyco_hydro_b"/>
</dbReference>
<dbReference type="Proteomes" id="UP000325113">
    <property type="component" value="Unassembled WGS sequence"/>
</dbReference>
<evidence type="ECO:0000256" key="4">
    <source>
        <dbReference type="ARBA" id="ARBA00022729"/>
    </source>
</evidence>
<dbReference type="CDD" id="cd14792">
    <property type="entry name" value="GH27"/>
    <property type="match status" value="1"/>
</dbReference>
<dbReference type="InterPro" id="IPR013785">
    <property type="entry name" value="Aldolase_TIM"/>
</dbReference>
<evidence type="ECO:0000256" key="7">
    <source>
        <dbReference type="ARBA" id="ARBA00023295"/>
    </source>
</evidence>
<evidence type="ECO:0000256" key="3">
    <source>
        <dbReference type="ARBA" id="ARBA00012755"/>
    </source>
</evidence>
<gene>
    <name evidence="13" type="ORF">FNF28_02908</name>
    <name evidence="11" type="ORF">FNF29_04801</name>
    <name evidence="12" type="ORF">FNF31_02184</name>
</gene>
<comment type="caution">
    <text evidence="12">The sequence shown here is derived from an EMBL/GenBank/DDBJ whole genome shotgun (WGS) entry which is preliminary data.</text>
</comment>
<keyword evidence="14" id="KW-1185">Reference proteome</keyword>
<name>A0A5A8DHR5_CAFRO</name>
<evidence type="ECO:0000256" key="6">
    <source>
        <dbReference type="ARBA" id="ARBA00023157"/>
    </source>
</evidence>
<dbReference type="FunFam" id="2.60.40.1180:FF:000008">
    <property type="entry name" value="Alpha-galactosidase"/>
    <property type="match status" value="1"/>
</dbReference>
<dbReference type="PANTHER" id="PTHR11452">
    <property type="entry name" value="ALPHA-GALACTOSIDASE/ALPHA-N-ACETYLGALACTOSAMINIDASE"/>
    <property type="match status" value="1"/>
</dbReference>
<dbReference type="EMBL" id="VLTM01000015">
    <property type="protein sequence ID" value="KAA0164862.1"/>
    <property type="molecule type" value="Genomic_DNA"/>
</dbReference>
<feature type="domain" description="Alpha galactosidase C-terminal" evidence="10">
    <location>
        <begin position="404"/>
        <end position="480"/>
    </location>
</feature>
<accession>A0A5A8DHR5</accession>
<organism evidence="12 16">
    <name type="scientific">Cafeteria roenbergensis</name>
    <name type="common">Marine flagellate</name>
    <dbReference type="NCBI Taxonomy" id="33653"/>
    <lineage>
        <taxon>Eukaryota</taxon>
        <taxon>Sar</taxon>
        <taxon>Stramenopiles</taxon>
        <taxon>Bigyra</taxon>
        <taxon>Opalozoa</taxon>
        <taxon>Bicosoecida</taxon>
        <taxon>Cafeteriaceae</taxon>
        <taxon>Cafeteria</taxon>
    </lineage>
</organism>
<evidence type="ECO:0000313" key="11">
    <source>
        <dbReference type="EMBL" id="KAA0151110.1"/>
    </source>
</evidence>
<dbReference type="InterPro" id="IPR041233">
    <property type="entry name" value="Melibiase_C"/>
</dbReference>
<dbReference type="OMA" id="SMWAISA"/>
<proteinExistence type="inferred from homology"/>
<dbReference type="AlphaFoldDB" id="A0A5A8DHR5"/>
<dbReference type="Pfam" id="PF16499">
    <property type="entry name" value="Melibiase_2"/>
    <property type="match status" value="1"/>
</dbReference>
<evidence type="ECO:0000256" key="8">
    <source>
        <dbReference type="RuleBase" id="RU361168"/>
    </source>
</evidence>
<evidence type="ECO:0000313" key="13">
    <source>
        <dbReference type="EMBL" id="KAA0167258.1"/>
    </source>
</evidence>
<evidence type="ECO:0000256" key="5">
    <source>
        <dbReference type="ARBA" id="ARBA00022801"/>
    </source>
</evidence>
<dbReference type="Proteomes" id="UP000324907">
    <property type="component" value="Unassembled WGS sequence"/>
</dbReference>
<sequence length="484" mass="52855">MRSLIVALAASAVAVRAYDNNAPYSKLPPMGWSSWVALGPGADHPVFDFCDEGSVRRAIDAFVSDDLGLYAAGYRHFHLDDCWANHERTPAGDLIPDTTNFPNGLTPVIDYAHSKGLAFGLYTSGGIFTCVGLRPGSEGHWSQDADSFASWGVDWVKMDWCNHGFEDPKTTYPLMSKALNASKRHIHFNMCEWGDENPWEWGDPIAQSWRMHGDHVGTWESTAKVIAASAAIPRQYSGRPYGWNDMDMLETGNGLRAAHANGKESNMTDDEWRTEFSMWAISASPLVVTTPIMNCTNESPHPANYCNVSLVQQESLSPCIEGYSFGCNLNGSMWTSEGCRGEFTCNGYSTLCDQDGSGQHLCECGNVTKCVPYITPLQREILLNTEVIAVNQDVTPQGAPVTPGDLSIWARNLTGGDIAVALYNPQAAAVNMTVSFAALGWTTGATVSVRDLWKHADMGYFKGSYGPVSVPTHATVMLRLTQHS</sequence>
<dbReference type="PRINTS" id="PR00740">
    <property type="entry name" value="GLHYDRLASE27"/>
</dbReference>
<dbReference type="Pfam" id="PF17801">
    <property type="entry name" value="Melibiase_C"/>
    <property type="match status" value="1"/>
</dbReference>
<dbReference type="InterPro" id="IPR002241">
    <property type="entry name" value="Glyco_hydro_27"/>
</dbReference>
<dbReference type="EC" id="3.2.1.22" evidence="3 8"/>
<feature type="chain" id="PRO_5033472986" description="Alpha-galactosidase" evidence="9">
    <location>
        <begin position="18"/>
        <end position="484"/>
    </location>
</feature>
<evidence type="ECO:0000256" key="1">
    <source>
        <dbReference type="ARBA" id="ARBA00001255"/>
    </source>
</evidence>
<dbReference type="Gene3D" id="3.20.20.70">
    <property type="entry name" value="Aldolase class I"/>
    <property type="match status" value="1"/>
</dbReference>
<evidence type="ECO:0000313" key="12">
    <source>
        <dbReference type="EMBL" id="KAA0164862.1"/>
    </source>
</evidence>
<evidence type="ECO:0000313" key="16">
    <source>
        <dbReference type="Proteomes" id="UP000325113"/>
    </source>
</evidence>
<comment type="similarity">
    <text evidence="2 8">Belongs to the glycosyl hydrolase 27 family.</text>
</comment>
<keyword evidence="5 8" id="KW-0378">Hydrolase</keyword>
<protein>
    <recommendedName>
        <fullName evidence="3 8">Alpha-galactosidase</fullName>
        <ecNumber evidence="3 8">3.2.1.22</ecNumber>
    </recommendedName>
    <alternativeName>
        <fullName evidence="8">Melibiase</fullName>
    </alternativeName>
</protein>
<keyword evidence="4 9" id="KW-0732">Signal</keyword>
<keyword evidence="6 8" id="KW-1015">Disulfide bond</keyword>